<keyword evidence="2" id="KW-1185">Reference proteome</keyword>
<proteinExistence type="predicted"/>
<name>A0ABW3L317_9BACI</name>
<comment type="caution">
    <text evidence="1">The sequence shown here is derived from an EMBL/GenBank/DDBJ whole genome shotgun (WGS) entry which is preliminary data.</text>
</comment>
<accession>A0ABW3L317</accession>
<protein>
    <recommendedName>
        <fullName evidence="3">SCP2 domain-containing protein</fullName>
    </recommendedName>
</protein>
<evidence type="ECO:0008006" key="3">
    <source>
        <dbReference type="Google" id="ProtNLM"/>
    </source>
</evidence>
<evidence type="ECO:0000313" key="2">
    <source>
        <dbReference type="Proteomes" id="UP001596990"/>
    </source>
</evidence>
<sequence length="108" mass="12515">MLMEHVKSWQSELLDKVELNSIWKGKSLTMMISDKRDTVNVCFHRNEIIINACPFPSSHKIFLRGDLDVLSDIFQGRRKLTSIPKQIIQIKGTFRDVLFVESLLLLAK</sequence>
<dbReference type="RefSeq" id="WP_386062155.1">
    <property type="nucleotide sequence ID" value="NZ_JBHTKL010000005.1"/>
</dbReference>
<gene>
    <name evidence="1" type="ORF">ACFQ2J_14900</name>
</gene>
<evidence type="ECO:0000313" key="1">
    <source>
        <dbReference type="EMBL" id="MFD1020474.1"/>
    </source>
</evidence>
<organism evidence="1 2">
    <name type="scientific">Thalassobacillus hwangdonensis</name>
    <dbReference type="NCBI Taxonomy" id="546108"/>
    <lineage>
        <taxon>Bacteria</taxon>
        <taxon>Bacillati</taxon>
        <taxon>Bacillota</taxon>
        <taxon>Bacilli</taxon>
        <taxon>Bacillales</taxon>
        <taxon>Bacillaceae</taxon>
        <taxon>Thalassobacillus</taxon>
    </lineage>
</organism>
<reference evidence="2" key="1">
    <citation type="journal article" date="2019" name="Int. J. Syst. Evol. Microbiol.">
        <title>The Global Catalogue of Microorganisms (GCM) 10K type strain sequencing project: providing services to taxonomists for standard genome sequencing and annotation.</title>
        <authorList>
            <consortium name="The Broad Institute Genomics Platform"/>
            <consortium name="The Broad Institute Genome Sequencing Center for Infectious Disease"/>
            <person name="Wu L."/>
            <person name="Ma J."/>
        </authorList>
    </citation>
    <scope>NUCLEOTIDE SEQUENCE [LARGE SCALE GENOMIC DNA]</scope>
    <source>
        <strain evidence="2">CCUG 56607</strain>
    </source>
</reference>
<dbReference type="Proteomes" id="UP001596990">
    <property type="component" value="Unassembled WGS sequence"/>
</dbReference>
<dbReference type="EMBL" id="JBHTKL010000005">
    <property type="protein sequence ID" value="MFD1020474.1"/>
    <property type="molecule type" value="Genomic_DNA"/>
</dbReference>